<dbReference type="InterPro" id="IPR050397">
    <property type="entry name" value="Env_Response_Regulators"/>
</dbReference>
<dbReference type="RefSeq" id="WP_177236305.1">
    <property type="nucleotide sequence ID" value="NZ_FOQH01000007.1"/>
</dbReference>
<dbReference type="Gene3D" id="2.60.120.10">
    <property type="entry name" value="Jelly Rolls"/>
    <property type="match status" value="1"/>
</dbReference>
<keyword evidence="2" id="KW-0238">DNA-binding</keyword>
<dbReference type="InterPro" id="IPR000595">
    <property type="entry name" value="cNMP-bd_dom"/>
</dbReference>
<dbReference type="InterPro" id="IPR036388">
    <property type="entry name" value="WH-like_DNA-bd_sf"/>
</dbReference>
<dbReference type="Pfam" id="PF00027">
    <property type="entry name" value="cNMP_binding"/>
    <property type="match status" value="1"/>
</dbReference>
<feature type="domain" description="Cyclic nucleotide-binding" evidence="4">
    <location>
        <begin position="25"/>
        <end position="94"/>
    </location>
</feature>
<dbReference type="InterPro" id="IPR036390">
    <property type="entry name" value="WH_DNA-bd_sf"/>
</dbReference>
<keyword evidence="7" id="KW-1185">Reference proteome</keyword>
<dbReference type="Gene3D" id="1.10.10.10">
    <property type="entry name" value="Winged helix-like DNA-binding domain superfamily/Winged helix DNA-binding domain"/>
    <property type="match status" value="1"/>
</dbReference>
<dbReference type="CDD" id="cd00038">
    <property type="entry name" value="CAP_ED"/>
    <property type="match status" value="1"/>
</dbReference>
<dbReference type="PROSITE" id="PS50042">
    <property type="entry name" value="CNMP_BINDING_3"/>
    <property type="match status" value="1"/>
</dbReference>
<dbReference type="InterPro" id="IPR014710">
    <property type="entry name" value="RmlC-like_jellyroll"/>
</dbReference>
<dbReference type="GO" id="GO:0003677">
    <property type="term" value="F:DNA binding"/>
    <property type="evidence" value="ECO:0007669"/>
    <property type="project" value="UniProtKB-KW"/>
</dbReference>
<dbReference type="EMBL" id="FOQH01000007">
    <property type="protein sequence ID" value="SFI52721.1"/>
    <property type="molecule type" value="Genomic_DNA"/>
</dbReference>
<reference evidence="6 7" key="1">
    <citation type="submission" date="2016-10" db="EMBL/GenBank/DDBJ databases">
        <authorList>
            <person name="de Groot N.N."/>
        </authorList>
    </citation>
    <scope>NUCLEOTIDE SEQUENCE [LARGE SCALE GENOMIC DNA]</scope>
    <source>
        <strain evidence="6 7">CGMCC 1.11030</strain>
    </source>
</reference>
<dbReference type="PANTHER" id="PTHR24567">
    <property type="entry name" value="CRP FAMILY TRANSCRIPTIONAL REGULATORY PROTEIN"/>
    <property type="match status" value="1"/>
</dbReference>
<gene>
    <name evidence="6" type="ORF">SAMN05216258_107271</name>
</gene>
<evidence type="ECO:0000256" key="1">
    <source>
        <dbReference type="ARBA" id="ARBA00023015"/>
    </source>
</evidence>
<dbReference type="STRING" id="1114924.SAMN05216258_107271"/>
<name>A0A1I3IXJ4_9RHOB</name>
<evidence type="ECO:0000256" key="3">
    <source>
        <dbReference type="ARBA" id="ARBA00023163"/>
    </source>
</evidence>
<proteinExistence type="predicted"/>
<evidence type="ECO:0000313" key="6">
    <source>
        <dbReference type="EMBL" id="SFI52721.1"/>
    </source>
</evidence>
<dbReference type="PROSITE" id="PS51063">
    <property type="entry name" value="HTH_CRP_2"/>
    <property type="match status" value="1"/>
</dbReference>
<keyword evidence="3" id="KW-0804">Transcription</keyword>
<dbReference type="SUPFAM" id="SSF51206">
    <property type="entry name" value="cAMP-binding domain-like"/>
    <property type="match status" value="1"/>
</dbReference>
<dbReference type="Pfam" id="PF13545">
    <property type="entry name" value="HTH_Crp_2"/>
    <property type="match status" value="1"/>
</dbReference>
<dbReference type="Proteomes" id="UP000199377">
    <property type="component" value="Unassembled WGS sequence"/>
</dbReference>
<protein>
    <submittedName>
        <fullName evidence="6">CRP/FNR family transcriptional regulator, anaerobic regulatory protein</fullName>
    </submittedName>
</protein>
<dbReference type="SMART" id="SM00100">
    <property type="entry name" value="cNMP"/>
    <property type="match status" value="1"/>
</dbReference>
<evidence type="ECO:0000313" key="7">
    <source>
        <dbReference type="Proteomes" id="UP000199377"/>
    </source>
</evidence>
<organism evidence="6 7">
    <name type="scientific">Albimonas pacifica</name>
    <dbReference type="NCBI Taxonomy" id="1114924"/>
    <lineage>
        <taxon>Bacteria</taxon>
        <taxon>Pseudomonadati</taxon>
        <taxon>Pseudomonadota</taxon>
        <taxon>Alphaproteobacteria</taxon>
        <taxon>Rhodobacterales</taxon>
        <taxon>Paracoccaceae</taxon>
        <taxon>Albimonas</taxon>
    </lineage>
</organism>
<evidence type="ECO:0000259" key="4">
    <source>
        <dbReference type="PROSITE" id="PS50042"/>
    </source>
</evidence>
<dbReference type="AlphaFoldDB" id="A0A1I3IXJ4"/>
<dbReference type="GO" id="GO:0005829">
    <property type="term" value="C:cytosol"/>
    <property type="evidence" value="ECO:0007669"/>
    <property type="project" value="TreeGrafter"/>
</dbReference>
<feature type="domain" description="HTH crp-type" evidence="5">
    <location>
        <begin position="156"/>
        <end position="234"/>
    </location>
</feature>
<dbReference type="InterPro" id="IPR018490">
    <property type="entry name" value="cNMP-bd_dom_sf"/>
</dbReference>
<keyword evidence="1" id="KW-0805">Transcription regulation</keyword>
<evidence type="ECO:0000256" key="2">
    <source>
        <dbReference type="ARBA" id="ARBA00023125"/>
    </source>
</evidence>
<sequence length="251" mass="27276">MTSPDRASPSPLAALARANPRLDRLLQPLPEPIRAALGRTASERSFRRGEVIVTAGEAGGEIGFVLDGALGVMQTLAGGRAHVLGILAPPDLYGLPFDRAPRHRVEALSDGLRLAFDRAGLEQILDREPALERMFLTAALEDLQAVREWLLLLNGGQATQRVAAFLVILTRRRRTLDARRKEGPVKVRLPAPRVDIARHLGMRPETFSRAIHKLADDGLVRIINPETFEIREPAALVEASGADLTLDGPGP</sequence>
<dbReference type="InterPro" id="IPR012318">
    <property type="entry name" value="HTH_CRP"/>
</dbReference>
<dbReference type="GO" id="GO:0003700">
    <property type="term" value="F:DNA-binding transcription factor activity"/>
    <property type="evidence" value="ECO:0007669"/>
    <property type="project" value="TreeGrafter"/>
</dbReference>
<evidence type="ECO:0000259" key="5">
    <source>
        <dbReference type="PROSITE" id="PS51063"/>
    </source>
</evidence>
<dbReference type="SUPFAM" id="SSF46785">
    <property type="entry name" value="Winged helix' DNA-binding domain"/>
    <property type="match status" value="1"/>
</dbReference>
<accession>A0A1I3IXJ4</accession>
<dbReference type="SMART" id="SM00419">
    <property type="entry name" value="HTH_CRP"/>
    <property type="match status" value="1"/>
</dbReference>
<dbReference type="PANTHER" id="PTHR24567:SF74">
    <property type="entry name" value="HTH-TYPE TRANSCRIPTIONAL REGULATOR ARCR"/>
    <property type="match status" value="1"/>
</dbReference>